<dbReference type="STRING" id="407821.A0A087T8Y4"/>
<evidence type="ECO:0000313" key="3">
    <source>
        <dbReference type="EMBL" id="KFM61573.1"/>
    </source>
</evidence>
<dbReference type="OrthoDB" id="428159at2759"/>
<dbReference type="InterPro" id="IPR009543">
    <property type="entry name" value="VPS13_VAB"/>
</dbReference>
<proteinExistence type="inferred from homology"/>
<feature type="domain" description="Vacuolar protein sorting-associated protein 13 VPS13 adaptor binding" evidence="2">
    <location>
        <begin position="7"/>
        <end position="323"/>
    </location>
</feature>
<protein>
    <submittedName>
        <fullName evidence="3">Vacuolar protein sorting-associated protein 13C</fullName>
    </submittedName>
</protein>
<feature type="non-terminal residue" evidence="3">
    <location>
        <position position="347"/>
    </location>
</feature>
<dbReference type="EMBL" id="KK114029">
    <property type="protein sequence ID" value="KFM61573.1"/>
    <property type="molecule type" value="Genomic_DNA"/>
</dbReference>
<organism evidence="3 4">
    <name type="scientific">Stegodyphus mimosarum</name>
    <name type="common">African social velvet spider</name>
    <dbReference type="NCBI Taxonomy" id="407821"/>
    <lineage>
        <taxon>Eukaryota</taxon>
        <taxon>Metazoa</taxon>
        <taxon>Ecdysozoa</taxon>
        <taxon>Arthropoda</taxon>
        <taxon>Chelicerata</taxon>
        <taxon>Arachnida</taxon>
        <taxon>Araneae</taxon>
        <taxon>Araneomorphae</taxon>
        <taxon>Entelegynae</taxon>
        <taxon>Eresoidea</taxon>
        <taxon>Eresidae</taxon>
        <taxon>Stegodyphus</taxon>
    </lineage>
</organism>
<gene>
    <name evidence="3" type="ORF">X975_00067</name>
</gene>
<evidence type="ECO:0000256" key="1">
    <source>
        <dbReference type="ARBA" id="ARBA00006545"/>
    </source>
</evidence>
<accession>A0A087T8Y4</accession>
<dbReference type="PANTHER" id="PTHR16166:SF93">
    <property type="entry name" value="INTERMEMBRANE LIPID TRANSFER PROTEIN VPS13"/>
    <property type="match status" value="1"/>
</dbReference>
<dbReference type="PANTHER" id="PTHR16166">
    <property type="entry name" value="VACUOLAR PROTEIN SORTING-ASSOCIATED PROTEIN VPS13"/>
    <property type="match status" value="1"/>
</dbReference>
<sequence>MASSLYTLNLNPTVVLRNLLLYPINYSIQGVDVDYSLAEGESCDLWAVDLDKTGLEIRLNNYFDKDWVCYKVLKSHVEELSVWVFESAHTERTFHLELGMHSQKVKGSIVMQLYSPFCMVNKTGMLLVYRGDEDNIIHHPVGFNPVLFSFKAKAFFAKKKASLKIGDSEWSDKFSLDAVGSSGTVIAKTKDGKTYGIGVQIKLSQAGLTKMIIFTPYYLLVNNCKHDLEIQEIGASNQWMKLPKNEELLAVSSTDSSGNCVPFWPHDTLKAQMIARYSGDEEETKPFSFNEVHSTLLSLQSKKGGLMVNCQTADSSVIITFEDYIPGHAAALLVNNLENLAISFSQG</sequence>
<dbReference type="AlphaFoldDB" id="A0A087T8Y4"/>
<dbReference type="GO" id="GO:0006623">
    <property type="term" value="P:protein targeting to vacuole"/>
    <property type="evidence" value="ECO:0007669"/>
    <property type="project" value="TreeGrafter"/>
</dbReference>
<name>A0A087T8Y4_STEMI</name>
<comment type="similarity">
    <text evidence="1">Belongs to the VPS13 family.</text>
</comment>
<reference evidence="3 4" key="1">
    <citation type="submission" date="2013-11" db="EMBL/GenBank/DDBJ databases">
        <title>Genome sequencing of Stegodyphus mimosarum.</title>
        <authorList>
            <person name="Bechsgaard J."/>
        </authorList>
    </citation>
    <scope>NUCLEOTIDE SEQUENCE [LARGE SCALE GENOMIC DNA]</scope>
</reference>
<dbReference type="InterPro" id="IPR026847">
    <property type="entry name" value="VPS13"/>
</dbReference>
<dbReference type="Proteomes" id="UP000054359">
    <property type="component" value="Unassembled WGS sequence"/>
</dbReference>
<dbReference type="GO" id="GO:0045053">
    <property type="term" value="P:protein retention in Golgi apparatus"/>
    <property type="evidence" value="ECO:0007669"/>
    <property type="project" value="TreeGrafter"/>
</dbReference>
<dbReference type="Pfam" id="PF25036">
    <property type="entry name" value="VPS13_VAB"/>
    <property type="match status" value="1"/>
</dbReference>
<evidence type="ECO:0000313" key="4">
    <source>
        <dbReference type="Proteomes" id="UP000054359"/>
    </source>
</evidence>
<evidence type="ECO:0000259" key="2">
    <source>
        <dbReference type="Pfam" id="PF25036"/>
    </source>
</evidence>
<keyword evidence="4" id="KW-1185">Reference proteome</keyword>